<dbReference type="GO" id="GO:0003824">
    <property type="term" value="F:catalytic activity"/>
    <property type="evidence" value="ECO:0007669"/>
    <property type="project" value="InterPro"/>
</dbReference>
<name>A0A8H7TGC5_9HELO</name>
<dbReference type="Pfam" id="PF00378">
    <property type="entry name" value="ECH_1"/>
    <property type="match status" value="1"/>
</dbReference>
<keyword evidence="4" id="KW-1185">Reference proteome</keyword>
<dbReference type="EMBL" id="JAFJYH010000123">
    <property type="protein sequence ID" value="KAG4418640.1"/>
    <property type="molecule type" value="Genomic_DNA"/>
</dbReference>
<evidence type="ECO:0000313" key="4">
    <source>
        <dbReference type="Proteomes" id="UP000664132"/>
    </source>
</evidence>
<dbReference type="PANTHER" id="PTHR11941:SF158">
    <property type="entry name" value="ENOYL-COA HYDRATASE (AFU_ORTHOLOGUE AFUA_2G10650)"/>
    <property type="match status" value="1"/>
</dbReference>
<dbReference type="GO" id="GO:0006635">
    <property type="term" value="P:fatty acid beta-oxidation"/>
    <property type="evidence" value="ECO:0007669"/>
    <property type="project" value="TreeGrafter"/>
</dbReference>
<comment type="caution">
    <text evidence="3">The sequence shown here is derived from an EMBL/GenBank/DDBJ whole genome shotgun (WGS) entry which is preliminary data.</text>
</comment>
<dbReference type="PANTHER" id="PTHR11941">
    <property type="entry name" value="ENOYL-COA HYDRATASE-RELATED"/>
    <property type="match status" value="1"/>
</dbReference>
<evidence type="ECO:0000256" key="1">
    <source>
        <dbReference type="ARBA" id="ARBA00005254"/>
    </source>
</evidence>
<dbReference type="InterPro" id="IPR029045">
    <property type="entry name" value="ClpP/crotonase-like_dom_sf"/>
</dbReference>
<dbReference type="AlphaFoldDB" id="A0A8H7TGC5"/>
<evidence type="ECO:0008006" key="5">
    <source>
        <dbReference type="Google" id="ProtNLM"/>
    </source>
</evidence>
<dbReference type="OrthoDB" id="2139957at2759"/>
<comment type="similarity">
    <text evidence="1 2">Belongs to the enoyl-CoA hydratase/isomerase family.</text>
</comment>
<evidence type="ECO:0000313" key="3">
    <source>
        <dbReference type="EMBL" id="KAG4418640.1"/>
    </source>
</evidence>
<gene>
    <name evidence="3" type="ORF">IFR04_008176</name>
</gene>
<dbReference type="InterPro" id="IPR018376">
    <property type="entry name" value="Enoyl-CoA_hyd/isom_CS"/>
</dbReference>
<accession>A0A8H7TGC5</accession>
<dbReference type="GO" id="GO:0005739">
    <property type="term" value="C:mitochondrion"/>
    <property type="evidence" value="ECO:0007669"/>
    <property type="project" value="TreeGrafter"/>
</dbReference>
<dbReference type="PROSITE" id="PS00166">
    <property type="entry name" value="ENOYL_COA_HYDRATASE"/>
    <property type="match status" value="1"/>
</dbReference>
<dbReference type="SUPFAM" id="SSF52096">
    <property type="entry name" value="ClpP/crotonase"/>
    <property type="match status" value="1"/>
</dbReference>
<evidence type="ECO:0000256" key="2">
    <source>
        <dbReference type="RuleBase" id="RU003707"/>
    </source>
</evidence>
<reference evidence="3" key="1">
    <citation type="submission" date="2021-02" db="EMBL/GenBank/DDBJ databases">
        <title>Genome sequence Cadophora malorum strain M34.</title>
        <authorList>
            <person name="Stefanovic E."/>
            <person name="Vu D."/>
            <person name="Scully C."/>
            <person name="Dijksterhuis J."/>
            <person name="Roader J."/>
            <person name="Houbraken J."/>
        </authorList>
    </citation>
    <scope>NUCLEOTIDE SEQUENCE</scope>
    <source>
        <strain evidence="3">M34</strain>
    </source>
</reference>
<proteinExistence type="inferred from homology"/>
<dbReference type="CDD" id="cd06558">
    <property type="entry name" value="crotonase-like"/>
    <property type="match status" value="1"/>
</dbReference>
<sequence length="279" mass="30623">MAASPMKTPPPKCTDILVKFPIPHVLLVTINRPKQMNSLPVSTCYELDKLWKWFDEEEELRVGIITGAGNKAFSAGMDLKEREIASTTTSIGVWNKFYPSTGFAGLTRRTGKKPIIAAVNGHAHGGGFEIALNSDLVIASPNANFRLPDVLRGTAALEGAFPRIVRNFGLQRAMLLALTGYVLSAKEAKEWGFVLKVVEGGKLVEEALNLARLVASMSPDSVVVSRSGVREGWEGESVEEAVRKTAEEYAEKLMSGENLKEGLRAFRERREPKWVPSKL</sequence>
<dbReference type="Proteomes" id="UP000664132">
    <property type="component" value="Unassembled WGS sequence"/>
</dbReference>
<dbReference type="Gene3D" id="3.90.226.10">
    <property type="entry name" value="2-enoyl-CoA Hydratase, Chain A, domain 1"/>
    <property type="match status" value="1"/>
</dbReference>
<organism evidence="3 4">
    <name type="scientific">Cadophora malorum</name>
    <dbReference type="NCBI Taxonomy" id="108018"/>
    <lineage>
        <taxon>Eukaryota</taxon>
        <taxon>Fungi</taxon>
        <taxon>Dikarya</taxon>
        <taxon>Ascomycota</taxon>
        <taxon>Pezizomycotina</taxon>
        <taxon>Leotiomycetes</taxon>
        <taxon>Helotiales</taxon>
        <taxon>Ploettnerulaceae</taxon>
        <taxon>Cadophora</taxon>
    </lineage>
</organism>
<protein>
    <recommendedName>
        <fullName evidence="5">Enoyl-CoA hydratase</fullName>
    </recommendedName>
</protein>
<dbReference type="InterPro" id="IPR001753">
    <property type="entry name" value="Enoyl-CoA_hydra/iso"/>
</dbReference>